<keyword evidence="2" id="KW-1185">Reference proteome</keyword>
<comment type="caution">
    <text evidence="1">The sequence shown here is derived from an EMBL/GenBank/DDBJ whole genome shotgun (WGS) entry which is preliminary data.</text>
</comment>
<organism evidence="1 2">
    <name type="scientific">Dentiscutata erythropus</name>
    <dbReference type="NCBI Taxonomy" id="1348616"/>
    <lineage>
        <taxon>Eukaryota</taxon>
        <taxon>Fungi</taxon>
        <taxon>Fungi incertae sedis</taxon>
        <taxon>Mucoromycota</taxon>
        <taxon>Glomeromycotina</taxon>
        <taxon>Glomeromycetes</taxon>
        <taxon>Diversisporales</taxon>
        <taxon>Gigasporaceae</taxon>
        <taxon>Dentiscutata</taxon>
    </lineage>
</organism>
<name>A0A9N9PD86_9GLOM</name>
<reference evidence="1" key="1">
    <citation type="submission" date="2021-06" db="EMBL/GenBank/DDBJ databases">
        <authorList>
            <person name="Kallberg Y."/>
            <person name="Tangrot J."/>
            <person name="Rosling A."/>
        </authorList>
    </citation>
    <scope>NUCLEOTIDE SEQUENCE</scope>
    <source>
        <strain evidence="1">MA453B</strain>
    </source>
</reference>
<dbReference type="Proteomes" id="UP000789405">
    <property type="component" value="Unassembled WGS sequence"/>
</dbReference>
<protein>
    <submittedName>
        <fullName evidence="1">21735_t:CDS:1</fullName>
    </submittedName>
</protein>
<evidence type="ECO:0000313" key="2">
    <source>
        <dbReference type="Proteomes" id="UP000789405"/>
    </source>
</evidence>
<gene>
    <name evidence="1" type="ORF">DERYTH_LOCUS25084</name>
</gene>
<accession>A0A9N9PD86</accession>
<dbReference type="AlphaFoldDB" id="A0A9N9PD86"/>
<sequence length="47" mass="5240">ISNTVRNNRRLLQTASNEQVSSAAPRDAFICTFHYYLGSLEPGTNIL</sequence>
<dbReference type="EMBL" id="CAJVPY010045002">
    <property type="protein sequence ID" value="CAG8809362.1"/>
    <property type="molecule type" value="Genomic_DNA"/>
</dbReference>
<evidence type="ECO:0000313" key="1">
    <source>
        <dbReference type="EMBL" id="CAG8809362.1"/>
    </source>
</evidence>
<feature type="non-terminal residue" evidence="1">
    <location>
        <position position="1"/>
    </location>
</feature>
<proteinExistence type="predicted"/>